<evidence type="ECO:0000259" key="11">
    <source>
        <dbReference type="PROSITE" id="PS50110"/>
    </source>
</evidence>
<dbReference type="SMART" id="SM00448">
    <property type="entry name" value="REC"/>
    <property type="match status" value="1"/>
</dbReference>
<dbReference type="InterPro" id="IPR051271">
    <property type="entry name" value="2C-system_Tx_regulators"/>
</dbReference>
<dbReference type="PANTHER" id="PTHR45526">
    <property type="entry name" value="TRANSCRIPTIONAL REGULATORY PROTEIN DPIA"/>
    <property type="match status" value="1"/>
</dbReference>
<evidence type="ECO:0000256" key="5">
    <source>
        <dbReference type="ARBA" id="ARBA00023015"/>
    </source>
</evidence>
<evidence type="ECO:0000256" key="4">
    <source>
        <dbReference type="ARBA" id="ARBA00023012"/>
    </source>
</evidence>
<dbReference type="Pfam" id="PF00072">
    <property type="entry name" value="Response_reg"/>
    <property type="match status" value="1"/>
</dbReference>
<dbReference type="EMBL" id="JAUSTW010000003">
    <property type="protein sequence ID" value="MDQ0199285.1"/>
    <property type="molecule type" value="Genomic_DNA"/>
</dbReference>
<evidence type="ECO:0000256" key="6">
    <source>
        <dbReference type="ARBA" id="ARBA00023125"/>
    </source>
</evidence>
<comment type="caution">
    <text evidence="12">The sequence shown here is derived from an EMBL/GenBank/DDBJ whole genome shotgun (WGS) entry which is preliminary data.</text>
</comment>
<keyword evidence="10" id="KW-0175">Coiled coil</keyword>
<keyword evidence="4" id="KW-0902">Two-component regulatory system</keyword>
<dbReference type="CDD" id="cd19925">
    <property type="entry name" value="REC_citrate_TCS"/>
    <property type="match status" value="1"/>
</dbReference>
<feature type="domain" description="Response regulatory" evidence="11">
    <location>
        <begin position="11"/>
        <end position="127"/>
    </location>
</feature>
<keyword evidence="3 9" id="KW-0597">Phosphoprotein</keyword>
<dbReference type="InterPro" id="IPR024187">
    <property type="entry name" value="Sig_transdc_resp-reg_cit/mal"/>
</dbReference>
<keyword evidence="5" id="KW-0805">Transcription regulation</keyword>
<dbReference type="InterPro" id="IPR001789">
    <property type="entry name" value="Sig_transdc_resp-reg_receiver"/>
</dbReference>
<dbReference type="RefSeq" id="WP_307408027.1">
    <property type="nucleotide sequence ID" value="NZ_JAUSTW010000003.1"/>
</dbReference>
<keyword evidence="6" id="KW-0238">DNA-binding</keyword>
<comment type="subcellular location">
    <subcellularLocation>
        <location evidence="1">Cytoplasm</location>
    </subcellularLocation>
</comment>
<keyword evidence="7" id="KW-0010">Activator</keyword>
<dbReference type="SUPFAM" id="SSF52172">
    <property type="entry name" value="CheY-like"/>
    <property type="match status" value="1"/>
</dbReference>
<accession>A0ABT9XUN7</accession>
<keyword evidence="8" id="KW-0804">Transcription</keyword>
<feature type="coiled-coil region" evidence="10">
    <location>
        <begin position="119"/>
        <end position="146"/>
    </location>
</feature>
<evidence type="ECO:0000256" key="3">
    <source>
        <dbReference type="ARBA" id="ARBA00022553"/>
    </source>
</evidence>
<dbReference type="Proteomes" id="UP001224122">
    <property type="component" value="Unassembled WGS sequence"/>
</dbReference>
<keyword evidence="2" id="KW-0963">Cytoplasm</keyword>
<evidence type="ECO:0000256" key="1">
    <source>
        <dbReference type="ARBA" id="ARBA00004496"/>
    </source>
</evidence>
<evidence type="ECO:0000256" key="10">
    <source>
        <dbReference type="SAM" id="Coils"/>
    </source>
</evidence>
<dbReference type="PANTHER" id="PTHR45526:SF6">
    <property type="entry name" value="TRANSCRIPTIONAL REGULATORY PROTEIN CITT"/>
    <property type="match status" value="1"/>
</dbReference>
<feature type="modified residue" description="4-aspartylphosphate" evidence="9">
    <location>
        <position position="62"/>
    </location>
</feature>
<dbReference type="PROSITE" id="PS50110">
    <property type="entry name" value="RESPONSE_REGULATORY"/>
    <property type="match status" value="1"/>
</dbReference>
<keyword evidence="13" id="KW-1185">Reference proteome</keyword>
<evidence type="ECO:0000313" key="12">
    <source>
        <dbReference type="EMBL" id="MDQ0199285.1"/>
    </source>
</evidence>
<dbReference type="InterPro" id="IPR048714">
    <property type="entry name" value="DpiA-like_HTH"/>
</dbReference>
<evidence type="ECO:0000256" key="2">
    <source>
        <dbReference type="ARBA" id="ARBA00022490"/>
    </source>
</evidence>
<reference evidence="12 13" key="1">
    <citation type="submission" date="2023-07" db="EMBL/GenBank/DDBJ databases">
        <title>Genomic Encyclopedia of Type Strains, Phase IV (KMG-IV): sequencing the most valuable type-strain genomes for metagenomic binning, comparative biology and taxonomic classification.</title>
        <authorList>
            <person name="Goeker M."/>
        </authorList>
    </citation>
    <scope>NUCLEOTIDE SEQUENCE [LARGE SCALE GENOMIC DNA]</scope>
    <source>
        <strain evidence="12 13">DSM 27594</strain>
    </source>
</reference>
<protein>
    <submittedName>
        <fullName evidence="12">Two-component system CitB family response regulator</fullName>
    </submittedName>
</protein>
<evidence type="ECO:0000256" key="7">
    <source>
        <dbReference type="ARBA" id="ARBA00023159"/>
    </source>
</evidence>
<dbReference type="PIRSF" id="PIRSF006171">
    <property type="entry name" value="RR_citrat_malat"/>
    <property type="match status" value="1"/>
</dbReference>
<proteinExistence type="predicted"/>
<evidence type="ECO:0000256" key="8">
    <source>
        <dbReference type="ARBA" id="ARBA00023163"/>
    </source>
</evidence>
<dbReference type="InterPro" id="IPR011006">
    <property type="entry name" value="CheY-like_superfamily"/>
</dbReference>
<dbReference type="Gene3D" id="3.40.50.2300">
    <property type="match status" value="1"/>
</dbReference>
<sequence length="236" mass="27436">MAYPKIEDQISVLIIEDDVRIAEINRRLVEKVPGYHVIGIATDEQQAKEQLAILRPHLVLLDIYFPDMNGLAFLQVIRQYFQETDVIMITASREINSVKEALRSGVFDFIVKPLVFERLKNSLENYQEFRSRLRKIQNENQHVNQEEIDKLMEKIGQKEQLTPYLPKGIDKITLHKVTEVLNQSEEGLNAERLAKKIGISRPTARRYLEYLVAKEQISADLSYGDVGRPERIYLKK</sequence>
<gene>
    <name evidence="12" type="ORF">J2S10_002443</name>
</gene>
<organism evidence="12 13">
    <name type="scientific">Neobacillus ginsengisoli</name>
    <dbReference type="NCBI Taxonomy" id="904295"/>
    <lineage>
        <taxon>Bacteria</taxon>
        <taxon>Bacillati</taxon>
        <taxon>Bacillota</taxon>
        <taxon>Bacilli</taxon>
        <taxon>Bacillales</taxon>
        <taxon>Bacillaceae</taxon>
        <taxon>Neobacillus</taxon>
    </lineage>
</organism>
<name>A0ABT9XUN7_9BACI</name>
<evidence type="ECO:0000313" key="13">
    <source>
        <dbReference type="Proteomes" id="UP001224122"/>
    </source>
</evidence>
<dbReference type="Pfam" id="PF20714">
    <property type="entry name" value="HTH_64"/>
    <property type="match status" value="1"/>
</dbReference>
<evidence type="ECO:0000256" key="9">
    <source>
        <dbReference type="PROSITE-ProRule" id="PRU00169"/>
    </source>
</evidence>